<dbReference type="EMBL" id="FQWL01000010">
    <property type="protein sequence ID" value="SHH07603.1"/>
    <property type="molecule type" value="Genomic_DNA"/>
</dbReference>
<evidence type="ECO:0000313" key="2">
    <source>
        <dbReference type="Proteomes" id="UP000184532"/>
    </source>
</evidence>
<dbReference type="AlphaFoldDB" id="A0A1M5Q2A2"/>
<keyword evidence="2" id="KW-1185">Reference proteome</keyword>
<dbReference type="Proteomes" id="UP000184532">
    <property type="component" value="Unassembled WGS sequence"/>
</dbReference>
<evidence type="ECO:0000313" key="1">
    <source>
        <dbReference type="EMBL" id="SHH07603.1"/>
    </source>
</evidence>
<gene>
    <name evidence="1" type="ORF">SAMN04488116_3455</name>
</gene>
<proteinExistence type="predicted"/>
<protein>
    <submittedName>
        <fullName evidence="1">Uncharacterized protein</fullName>
    </submittedName>
</protein>
<organism evidence="1 2">
    <name type="scientific">Flagellimonas flava</name>
    <dbReference type="NCBI Taxonomy" id="570519"/>
    <lineage>
        <taxon>Bacteria</taxon>
        <taxon>Pseudomonadati</taxon>
        <taxon>Bacteroidota</taxon>
        <taxon>Flavobacteriia</taxon>
        <taxon>Flavobacteriales</taxon>
        <taxon>Flavobacteriaceae</taxon>
        <taxon>Flagellimonas</taxon>
    </lineage>
</organism>
<reference evidence="2" key="1">
    <citation type="submission" date="2016-11" db="EMBL/GenBank/DDBJ databases">
        <authorList>
            <person name="Varghese N."/>
            <person name="Submissions S."/>
        </authorList>
    </citation>
    <scope>NUCLEOTIDE SEQUENCE [LARGE SCALE GENOMIC DNA]</scope>
    <source>
        <strain evidence="2">DSM 22638</strain>
    </source>
</reference>
<name>A0A1M5Q2A2_9FLAO</name>
<dbReference type="STRING" id="570519.SAMN04488116_3455"/>
<sequence length="53" mass="6228">MSDGEQLKVGLLLPFLTKLFLIDLQNCMDGSEINFYSRERLFFCDIEAKFLKH</sequence>
<accession>A0A1M5Q2A2</accession>